<organism evidence="1 2">
    <name type="scientific">Trachymyrmex cornetzi</name>
    <dbReference type="NCBI Taxonomy" id="471704"/>
    <lineage>
        <taxon>Eukaryota</taxon>
        <taxon>Metazoa</taxon>
        <taxon>Ecdysozoa</taxon>
        <taxon>Arthropoda</taxon>
        <taxon>Hexapoda</taxon>
        <taxon>Insecta</taxon>
        <taxon>Pterygota</taxon>
        <taxon>Neoptera</taxon>
        <taxon>Endopterygota</taxon>
        <taxon>Hymenoptera</taxon>
        <taxon>Apocrita</taxon>
        <taxon>Aculeata</taxon>
        <taxon>Formicoidea</taxon>
        <taxon>Formicidae</taxon>
        <taxon>Myrmicinae</taxon>
        <taxon>Trachymyrmex</taxon>
    </lineage>
</organism>
<keyword evidence="2" id="KW-1185">Reference proteome</keyword>
<evidence type="ECO:0000313" key="2">
    <source>
        <dbReference type="Proteomes" id="UP000078492"/>
    </source>
</evidence>
<proteinExistence type="predicted"/>
<gene>
    <name evidence="1" type="ORF">ALC57_02851</name>
</gene>
<dbReference type="Proteomes" id="UP000078492">
    <property type="component" value="Unassembled WGS sequence"/>
</dbReference>
<dbReference type="EMBL" id="KQ978881">
    <property type="protein sequence ID" value="KYN27787.1"/>
    <property type="molecule type" value="Genomic_DNA"/>
</dbReference>
<accession>A0A195EIR2</accession>
<name>A0A195EIR2_9HYME</name>
<sequence>MRSMIQRLEGYVDRKGLKLNKEKTKIMRFRKGRGRSNKVDWRWKRNGIEEVGKFKYLGYTYGVEIWGWKERQRVERVQERYIRWVLVRTPEYMIREEIQRVKLRDRAGKRAWALSKYDCSLQEGSALRVAAQK</sequence>
<protein>
    <recommendedName>
        <fullName evidence="3">Reverse transcriptase domain-containing protein</fullName>
    </recommendedName>
</protein>
<reference evidence="1 2" key="1">
    <citation type="submission" date="2015-09" db="EMBL/GenBank/DDBJ databases">
        <title>Trachymyrmex cornetzi WGS genome.</title>
        <authorList>
            <person name="Nygaard S."/>
            <person name="Hu H."/>
            <person name="Boomsma J."/>
            <person name="Zhang G."/>
        </authorList>
    </citation>
    <scope>NUCLEOTIDE SEQUENCE [LARGE SCALE GENOMIC DNA]</scope>
    <source>
        <strain evidence="1">Tcor2-1</strain>
        <tissue evidence="1">Whole body</tissue>
    </source>
</reference>
<evidence type="ECO:0008006" key="3">
    <source>
        <dbReference type="Google" id="ProtNLM"/>
    </source>
</evidence>
<dbReference type="STRING" id="471704.A0A195EIR2"/>
<evidence type="ECO:0000313" key="1">
    <source>
        <dbReference type="EMBL" id="KYN27787.1"/>
    </source>
</evidence>
<dbReference type="AlphaFoldDB" id="A0A195EIR2"/>